<feature type="signal peptide" evidence="1">
    <location>
        <begin position="1"/>
        <end position="17"/>
    </location>
</feature>
<accession>A0A2H3C419</accession>
<sequence length="513" mass="56982">MLFHILHMTCLFRESVSQLLAPTPAPTQSFLCSFVEPPGAALTTNLPCYHSFPVTAFSGGLVEYPNGALITTDSIPCVQQREWIPLPTAMSSVDVSLVGNGSTVSVTDTNPLQTPFILTAAAPSTEEHTNLPKGLVTSFVALGLICLTLAIRLFWRYLQSTSDTCKRCGEYLCWLRDILGVLCGRWIKSLVAAVLPQPALFDFCPDESWKEQFGSRLLAMHQIILFIDLALYPLPLLAMVLDHSWDSVLTSVCTCLSRVFLTILKIMTRRNEAEKGPKSLGIAFRQHRKRTSRYHQFIEARLTNAYWHCIEAAVLVSNETCDATVNATADAAIDAADDATVDRTDARPADIAITDGLLRSGAPVIEDHFTRKGTAYVHVVLFGIAVLYILRSAVSSLDKPSEYLFALTVVVDRILEVAAKILATQIAAELARYKAERLELCPKCRDQICDLSDPDELQTKSPSWYAQLVRGYRCIRWYWRMLCVYTDEVVVKEVLKLVTARPCRIQRTGPSGS</sequence>
<keyword evidence="3" id="KW-1185">Reference proteome</keyword>
<evidence type="ECO:0000256" key="1">
    <source>
        <dbReference type="SAM" id="SignalP"/>
    </source>
</evidence>
<evidence type="ECO:0000313" key="2">
    <source>
        <dbReference type="EMBL" id="PBK77815.1"/>
    </source>
</evidence>
<reference evidence="3" key="1">
    <citation type="journal article" date="2017" name="Nat. Ecol. Evol.">
        <title>Genome expansion and lineage-specific genetic innovations in the forest pathogenic fungi Armillaria.</title>
        <authorList>
            <person name="Sipos G."/>
            <person name="Prasanna A.N."/>
            <person name="Walter M.C."/>
            <person name="O'Connor E."/>
            <person name="Balint B."/>
            <person name="Krizsan K."/>
            <person name="Kiss B."/>
            <person name="Hess J."/>
            <person name="Varga T."/>
            <person name="Slot J."/>
            <person name="Riley R."/>
            <person name="Boka B."/>
            <person name="Rigling D."/>
            <person name="Barry K."/>
            <person name="Lee J."/>
            <person name="Mihaltcheva S."/>
            <person name="LaButti K."/>
            <person name="Lipzen A."/>
            <person name="Waldron R."/>
            <person name="Moloney N.M."/>
            <person name="Sperisen C."/>
            <person name="Kredics L."/>
            <person name="Vagvoelgyi C."/>
            <person name="Patrignani A."/>
            <person name="Fitzpatrick D."/>
            <person name="Nagy I."/>
            <person name="Doyle S."/>
            <person name="Anderson J.B."/>
            <person name="Grigoriev I.V."/>
            <person name="Gueldener U."/>
            <person name="Muensterkoetter M."/>
            <person name="Nagy L.G."/>
        </authorList>
    </citation>
    <scope>NUCLEOTIDE SEQUENCE [LARGE SCALE GENOMIC DNA]</scope>
    <source>
        <strain evidence="3">28-4</strain>
    </source>
</reference>
<name>A0A2H3C419_9AGAR</name>
<proteinExistence type="predicted"/>
<organism evidence="2 3">
    <name type="scientific">Armillaria solidipes</name>
    <dbReference type="NCBI Taxonomy" id="1076256"/>
    <lineage>
        <taxon>Eukaryota</taxon>
        <taxon>Fungi</taxon>
        <taxon>Dikarya</taxon>
        <taxon>Basidiomycota</taxon>
        <taxon>Agaricomycotina</taxon>
        <taxon>Agaricomycetes</taxon>
        <taxon>Agaricomycetidae</taxon>
        <taxon>Agaricales</taxon>
        <taxon>Marasmiineae</taxon>
        <taxon>Physalacriaceae</taxon>
        <taxon>Armillaria</taxon>
    </lineage>
</organism>
<gene>
    <name evidence="2" type="ORF">ARMSODRAFT_10279</name>
</gene>
<dbReference type="Proteomes" id="UP000218334">
    <property type="component" value="Unassembled WGS sequence"/>
</dbReference>
<keyword evidence="1" id="KW-0732">Signal</keyword>
<dbReference type="EMBL" id="KZ293415">
    <property type="protein sequence ID" value="PBK77815.1"/>
    <property type="molecule type" value="Genomic_DNA"/>
</dbReference>
<evidence type="ECO:0000313" key="3">
    <source>
        <dbReference type="Proteomes" id="UP000218334"/>
    </source>
</evidence>
<protein>
    <submittedName>
        <fullName evidence="2">Uncharacterized protein</fullName>
    </submittedName>
</protein>
<feature type="chain" id="PRO_5013715878" evidence="1">
    <location>
        <begin position="18"/>
        <end position="513"/>
    </location>
</feature>
<dbReference type="AlphaFoldDB" id="A0A2H3C419"/>